<gene>
    <name evidence="3" type="primary">Stap2_1</name>
    <name evidence="3" type="ORF">N1851_002832</name>
</gene>
<feature type="compositionally biased region" description="Basic and acidic residues" evidence="1">
    <location>
        <begin position="323"/>
        <end position="337"/>
    </location>
</feature>
<keyword evidence="4" id="KW-1185">Reference proteome</keyword>
<comment type="caution">
    <text evidence="3">The sequence shown here is derived from an EMBL/GenBank/DDBJ whole genome shotgun (WGS) entry which is preliminary data.</text>
</comment>
<dbReference type="EMBL" id="JAOPHQ010000330">
    <property type="protein sequence ID" value="KAK0154859.1"/>
    <property type="molecule type" value="Genomic_DNA"/>
</dbReference>
<dbReference type="PANTHER" id="PTHR16186">
    <property type="entry name" value="SIGNAL-TRANSDUCING ADAPTOR PROTEIN-RELATED"/>
    <property type="match status" value="1"/>
</dbReference>
<name>A0AA47N9Q9_MERPO</name>
<feature type="region of interest" description="Disordered" evidence="1">
    <location>
        <begin position="274"/>
        <end position="371"/>
    </location>
</feature>
<organism evidence="3 4">
    <name type="scientific">Merluccius polli</name>
    <name type="common">Benguela hake</name>
    <name type="synonym">Merluccius cadenati</name>
    <dbReference type="NCBI Taxonomy" id="89951"/>
    <lineage>
        <taxon>Eukaryota</taxon>
        <taxon>Metazoa</taxon>
        <taxon>Chordata</taxon>
        <taxon>Craniata</taxon>
        <taxon>Vertebrata</taxon>
        <taxon>Euteleostomi</taxon>
        <taxon>Actinopterygii</taxon>
        <taxon>Neopterygii</taxon>
        <taxon>Teleostei</taxon>
        <taxon>Neoteleostei</taxon>
        <taxon>Acanthomorphata</taxon>
        <taxon>Zeiogadaria</taxon>
        <taxon>Gadariae</taxon>
        <taxon>Gadiformes</taxon>
        <taxon>Gadoidei</taxon>
        <taxon>Merlucciidae</taxon>
        <taxon>Merluccius</taxon>
    </lineage>
</organism>
<dbReference type="PANTHER" id="PTHR16186:SF11">
    <property type="entry name" value="SIGNAL-TRANSDUCING ADAPTOR PROTEIN 2"/>
    <property type="match status" value="1"/>
</dbReference>
<protein>
    <submittedName>
        <fullName evidence="3">Signal-transducing adaptor protein 2</fullName>
    </submittedName>
</protein>
<dbReference type="SUPFAM" id="SSF50729">
    <property type="entry name" value="PH domain-like"/>
    <property type="match status" value="1"/>
</dbReference>
<accession>A0AA47N9Q9</accession>
<dbReference type="Proteomes" id="UP001174136">
    <property type="component" value="Unassembled WGS sequence"/>
</dbReference>
<reference evidence="3" key="1">
    <citation type="journal article" date="2023" name="Front. Mar. Sci.">
        <title>A new Merluccius polli reference genome to investigate the effects of global change in West African waters.</title>
        <authorList>
            <person name="Mateo J.L."/>
            <person name="Blanco-Fernandez C."/>
            <person name="Garcia-Vazquez E."/>
            <person name="Machado-Schiaffino G."/>
        </authorList>
    </citation>
    <scope>NUCLEOTIDE SEQUENCE</scope>
    <source>
        <strain evidence="3">C29</strain>
        <tissue evidence="3">Fin</tissue>
    </source>
</reference>
<dbReference type="AlphaFoldDB" id="A0AA47N9Q9"/>
<evidence type="ECO:0000313" key="4">
    <source>
        <dbReference type="Proteomes" id="UP001174136"/>
    </source>
</evidence>
<dbReference type="PROSITE" id="PS50003">
    <property type="entry name" value="PH_DOMAIN"/>
    <property type="match status" value="1"/>
</dbReference>
<evidence type="ECO:0000256" key="1">
    <source>
        <dbReference type="SAM" id="MobiDB-lite"/>
    </source>
</evidence>
<proteinExistence type="predicted"/>
<dbReference type="InterPro" id="IPR036860">
    <property type="entry name" value="SH2_dom_sf"/>
</dbReference>
<dbReference type="InterPro" id="IPR039111">
    <property type="entry name" value="STAP1/STAP2"/>
</dbReference>
<evidence type="ECO:0000259" key="2">
    <source>
        <dbReference type="PROSITE" id="PS50003"/>
    </source>
</evidence>
<evidence type="ECO:0000313" key="3">
    <source>
        <dbReference type="EMBL" id="KAK0154859.1"/>
    </source>
</evidence>
<dbReference type="SMART" id="SM00233">
    <property type="entry name" value="PH"/>
    <property type="match status" value="1"/>
</dbReference>
<sequence>MAKAQGRKGSGLPQCYYEGYLERRSFKDKTSRKLWTCLCGNTLFFYNSNKDSEYVEKLALTQFTSVKNDCSQDQKLDAARFILRLKDRTFKLTAPSLEARELWKGYIHSIVELSVPTSLTLLPGQILMLNEAVEMEKERLKTPLPPEVPPRCKSGSIVAADLPACYKNVSRMDAELLLEREAASGNLLLRPGGHSSTFTLTTRELLPCPVFKHYRVTEKPGEGFVIELQDPIHCATLNDVITRVLKEIGGTLTPFVAEERYEDVLIKSNEENREKKGEMYVNDPPPRPAEEKKKKLTVVVKPVPRNPRVALTPPGPPKWKSQSSHETEKKDKPKEAYKPVPAPRRFPPPSSIPPRSCSNGISIGTAQVPYR</sequence>
<dbReference type="InterPro" id="IPR011993">
    <property type="entry name" value="PH-like_dom_sf"/>
</dbReference>
<dbReference type="GO" id="GO:0035591">
    <property type="term" value="F:signaling adaptor activity"/>
    <property type="evidence" value="ECO:0007669"/>
    <property type="project" value="InterPro"/>
</dbReference>
<dbReference type="Pfam" id="PF00169">
    <property type="entry name" value="PH"/>
    <property type="match status" value="1"/>
</dbReference>
<feature type="domain" description="PH" evidence="2">
    <location>
        <begin position="14"/>
        <end position="112"/>
    </location>
</feature>
<dbReference type="Gene3D" id="3.30.505.10">
    <property type="entry name" value="SH2 domain"/>
    <property type="match status" value="1"/>
</dbReference>
<feature type="compositionally biased region" description="Pro residues" evidence="1">
    <location>
        <begin position="340"/>
        <end position="352"/>
    </location>
</feature>
<dbReference type="SUPFAM" id="SSF55550">
    <property type="entry name" value="SH2 domain"/>
    <property type="match status" value="1"/>
</dbReference>
<dbReference type="InterPro" id="IPR001849">
    <property type="entry name" value="PH_domain"/>
</dbReference>
<dbReference type="Gene3D" id="2.30.29.30">
    <property type="entry name" value="Pleckstrin-homology domain (PH domain)/Phosphotyrosine-binding domain (PTB)"/>
    <property type="match status" value="1"/>
</dbReference>
<feature type="compositionally biased region" description="Low complexity" evidence="1">
    <location>
        <begin position="297"/>
        <end position="309"/>
    </location>
</feature>